<evidence type="ECO:0000256" key="1">
    <source>
        <dbReference type="SAM" id="MobiDB-lite"/>
    </source>
</evidence>
<dbReference type="InParanoid" id="A0A0G4EQK9"/>
<evidence type="ECO:0000313" key="4">
    <source>
        <dbReference type="EMBL" id="CEL99752.1"/>
    </source>
</evidence>
<dbReference type="EMBL" id="CDMY01000288">
    <property type="protein sequence ID" value="CEL99752.1"/>
    <property type="molecule type" value="Genomic_DNA"/>
</dbReference>
<sequence>MILMTAVSRAVFTTVFLAWQHVEAANIGGKSEGSHHSVFRHSSSRDSHPAPPRPSHYAPIGMPRLISLQGMPVQHADPAVQRREHETKYATVPISMHLSQPHSGNPSPSSSHDQASSHHVATTHLYVPPTHHHDVREQDRVQQDRAVTYHAPVSPIYPQVWPHGVDYPIHPMQQPVMPLPPTDDTPTTSLREAANVIVLLLLPFSLSLAIVALASVLVSVWKKRRPYKRFCG</sequence>
<keyword evidence="3" id="KW-0732">Signal</keyword>
<name>A0A0G4EQK9_VITBC</name>
<dbReference type="AlphaFoldDB" id="A0A0G4EQK9"/>
<evidence type="ECO:0000313" key="5">
    <source>
        <dbReference type="Proteomes" id="UP000041254"/>
    </source>
</evidence>
<keyword evidence="5" id="KW-1185">Reference proteome</keyword>
<feature type="transmembrane region" description="Helical" evidence="2">
    <location>
        <begin position="196"/>
        <end position="220"/>
    </location>
</feature>
<evidence type="ECO:0000256" key="2">
    <source>
        <dbReference type="SAM" id="Phobius"/>
    </source>
</evidence>
<dbReference type="Proteomes" id="UP000041254">
    <property type="component" value="Unassembled WGS sequence"/>
</dbReference>
<evidence type="ECO:0000256" key="3">
    <source>
        <dbReference type="SAM" id="SignalP"/>
    </source>
</evidence>
<organism evidence="4 5">
    <name type="scientific">Vitrella brassicaformis (strain CCMP3155)</name>
    <dbReference type="NCBI Taxonomy" id="1169540"/>
    <lineage>
        <taxon>Eukaryota</taxon>
        <taxon>Sar</taxon>
        <taxon>Alveolata</taxon>
        <taxon>Colpodellida</taxon>
        <taxon>Vitrellaceae</taxon>
        <taxon>Vitrella</taxon>
    </lineage>
</organism>
<keyword evidence="2" id="KW-1133">Transmembrane helix</keyword>
<feature type="chain" id="PRO_5005188146" evidence="3">
    <location>
        <begin position="25"/>
        <end position="232"/>
    </location>
</feature>
<dbReference type="VEuPathDB" id="CryptoDB:Vbra_5298"/>
<accession>A0A0G4EQK9</accession>
<proteinExistence type="predicted"/>
<reference evidence="4 5" key="1">
    <citation type="submission" date="2014-11" db="EMBL/GenBank/DDBJ databases">
        <authorList>
            <person name="Zhu J."/>
            <person name="Qi W."/>
            <person name="Song R."/>
        </authorList>
    </citation>
    <scope>NUCLEOTIDE SEQUENCE [LARGE SCALE GENOMIC DNA]</scope>
</reference>
<feature type="compositionally biased region" description="Low complexity" evidence="1">
    <location>
        <begin position="99"/>
        <end position="119"/>
    </location>
</feature>
<protein>
    <submittedName>
        <fullName evidence="4">Uncharacterized protein</fullName>
    </submittedName>
</protein>
<feature type="region of interest" description="Disordered" evidence="1">
    <location>
        <begin position="97"/>
        <end position="119"/>
    </location>
</feature>
<keyword evidence="2" id="KW-0472">Membrane</keyword>
<feature type="signal peptide" evidence="3">
    <location>
        <begin position="1"/>
        <end position="24"/>
    </location>
</feature>
<feature type="region of interest" description="Disordered" evidence="1">
    <location>
        <begin position="28"/>
        <end position="60"/>
    </location>
</feature>
<gene>
    <name evidence="4" type="ORF">Vbra_5298</name>
</gene>
<keyword evidence="2" id="KW-0812">Transmembrane</keyword>